<sequence length="43" mass="5158">MEALKKLFVCKFNYFQEYNIDLLSKHFVLLENKLNFASDNMPT</sequence>
<accession>A0AAU8AVP6</accession>
<protein>
    <submittedName>
        <fullName evidence="1">Uncharacterized protein</fullName>
    </submittedName>
</protein>
<dbReference type="EMBL" id="PP511379">
    <property type="protein sequence ID" value="XCD03664.1"/>
    <property type="molecule type" value="Genomic_DNA"/>
</dbReference>
<name>A0AAU8AVP6_9CAUD</name>
<proteinExistence type="predicted"/>
<reference evidence="1" key="1">
    <citation type="submission" date="2024-03" db="EMBL/GenBank/DDBJ databases">
        <title>Diverse circular DNA viruses in blood, oral, and fecal samples of captive lemurs.</title>
        <authorList>
            <person name="Paietta E.N."/>
            <person name="Kraberger S."/>
            <person name="Lund M.C."/>
            <person name="Custer J.M."/>
            <person name="Vargas K.M."/>
            <person name="Ehmke E.E."/>
            <person name="Yoder A.D."/>
            <person name="Varsani A."/>
        </authorList>
    </citation>
    <scope>NUCLEOTIDE SEQUENCE</scope>
    <source>
        <strain evidence="1">Duke_21_1</strain>
    </source>
</reference>
<evidence type="ECO:0000313" key="1">
    <source>
        <dbReference type="EMBL" id="XCD03664.1"/>
    </source>
</evidence>
<organism evidence="1">
    <name type="scientific">Dulem virus 40</name>
    <dbReference type="NCBI Taxonomy" id="3145758"/>
    <lineage>
        <taxon>Viruses</taxon>
        <taxon>Duplodnaviria</taxon>
        <taxon>Heunggongvirae</taxon>
        <taxon>Uroviricota</taxon>
        <taxon>Caudoviricetes</taxon>
    </lineage>
</organism>